<dbReference type="EMBL" id="OC338680">
    <property type="protein sequence ID" value="CAD7418574.1"/>
    <property type="molecule type" value="Genomic_DNA"/>
</dbReference>
<evidence type="ECO:0000313" key="1">
    <source>
        <dbReference type="EMBL" id="CAD7418574.1"/>
    </source>
</evidence>
<accession>A0A7R9DPQ4</accession>
<gene>
    <name evidence="1" type="ORF">TCEB3V08_LOCUS13394</name>
</gene>
<proteinExistence type="predicted"/>
<dbReference type="AlphaFoldDB" id="A0A7R9DPQ4"/>
<protein>
    <submittedName>
        <fullName evidence="1">Uncharacterized protein</fullName>
    </submittedName>
</protein>
<sequence length="112" mass="12398">MTIDVPWIWRVSWRTFVKLRRTPSFSFTHARTTPRAVTPATSSGRRLLTSLRKEICSHFLTLPIKASPQVTLMMTRGASDISSTGAWSCSAHSPSLKTLVFTTNVSVTSLSS</sequence>
<reference evidence="1" key="1">
    <citation type="submission" date="2020-11" db="EMBL/GenBank/DDBJ databases">
        <authorList>
            <person name="Tran Van P."/>
        </authorList>
    </citation>
    <scope>NUCLEOTIDE SEQUENCE</scope>
</reference>
<organism evidence="1">
    <name type="scientific">Timema cristinae</name>
    <name type="common">Walking stick</name>
    <dbReference type="NCBI Taxonomy" id="61476"/>
    <lineage>
        <taxon>Eukaryota</taxon>
        <taxon>Metazoa</taxon>
        <taxon>Ecdysozoa</taxon>
        <taxon>Arthropoda</taxon>
        <taxon>Hexapoda</taxon>
        <taxon>Insecta</taxon>
        <taxon>Pterygota</taxon>
        <taxon>Neoptera</taxon>
        <taxon>Polyneoptera</taxon>
        <taxon>Phasmatodea</taxon>
        <taxon>Timematodea</taxon>
        <taxon>Timematoidea</taxon>
        <taxon>Timematidae</taxon>
        <taxon>Timema</taxon>
    </lineage>
</organism>
<name>A0A7R9DPQ4_TIMCR</name>